<protein>
    <submittedName>
        <fullName evidence="2">(diamondback moth) hypothetical protein</fullName>
    </submittedName>
</protein>
<dbReference type="SMART" id="SM00595">
    <property type="entry name" value="MADF"/>
    <property type="match status" value="2"/>
</dbReference>
<evidence type="ECO:0000313" key="2">
    <source>
        <dbReference type="EMBL" id="CAG9134501.1"/>
    </source>
</evidence>
<sequence length="511" mass="60870">MNTNNSQNESYWFVVRENQDNTVVLASTNDFPADTSLNPHSRYTINTEDAQYAQLAAAPPPPLPPPPPAVDRTMDEYKKFWDRNKVRLLLNLSSDIKYKHNQPFKEKHVWNDIAPLIGTTPEECWRKYVNLKSTFVRMYKKKLLGKEIKWPYLQMCEETFRKCKIMSPDMLEIWNNEKTNRLLELYIENVDKYGATKQLWRFIGATLGVTGANCYKKFSSLKKTYDNILERTGDTGRAVKWPYLCHFQKIHTITSPAQWNNSKTSQLLEAYAMRVYNFVDPKYSKKDLWSEISDMVGESPEDCDKKFRNMKATYIRLKLTGQTARRWRFYNIFEIINKKYQEYSRDGNELCFVTKHRVDSKIKQLLTFYIDNIDKFRNPFVKNKHLWRIIASKLNMDPEDCDKKFRNLKTTYRRLVETKDRSQKINWPYFTYFEQIYGDPDCKSFQRSLTLPALSAEDIMFQEIQKVVQESSERRDRNDKFERLIEAVEVSNDIQRERNRILQALLDRRKP</sequence>
<proteinExistence type="predicted"/>
<dbReference type="Gene3D" id="1.10.10.60">
    <property type="entry name" value="Homeodomain-like"/>
    <property type="match status" value="1"/>
</dbReference>
<dbReference type="InterPro" id="IPR044822">
    <property type="entry name" value="Myb_DNA-bind_4"/>
</dbReference>
<comment type="caution">
    <text evidence="2">The sequence shown here is derived from an EMBL/GenBank/DDBJ whole genome shotgun (WGS) entry which is preliminary data.</text>
</comment>
<reference evidence="2" key="1">
    <citation type="submission" date="2020-11" db="EMBL/GenBank/DDBJ databases">
        <authorList>
            <person name="Whiteford S."/>
        </authorList>
    </citation>
    <scope>NUCLEOTIDE SEQUENCE</scope>
</reference>
<evidence type="ECO:0000313" key="3">
    <source>
        <dbReference type="Proteomes" id="UP000653454"/>
    </source>
</evidence>
<organism evidence="2 3">
    <name type="scientific">Plutella xylostella</name>
    <name type="common">Diamondback moth</name>
    <name type="synonym">Plutella maculipennis</name>
    <dbReference type="NCBI Taxonomy" id="51655"/>
    <lineage>
        <taxon>Eukaryota</taxon>
        <taxon>Metazoa</taxon>
        <taxon>Ecdysozoa</taxon>
        <taxon>Arthropoda</taxon>
        <taxon>Hexapoda</taxon>
        <taxon>Insecta</taxon>
        <taxon>Pterygota</taxon>
        <taxon>Neoptera</taxon>
        <taxon>Endopterygota</taxon>
        <taxon>Lepidoptera</taxon>
        <taxon>Glossata</taxon>
        <taxon>Ditrysia</taxon>
        <taxon>Yponomeutoidea</taxon>
        <taxon>Plutellidae</taxon>
        <taxon>Plutella</taxon>
    </lineage>
</organism>
<dbReference type="PANTHER" id="PTHR12243">
    <property type="entry name" value="MADF DOMAIN TRANSCRIPTION FACTOR"/>
    <property type="match status" value="1"/>
</dbReference>
<evidence type="ECO:0000259" key="1">
    <source>
        <dbReference type="Pfam" id="PF13837"/>
    </source>
</evidence>
<dbReference type="Proteomes" id="UP000653454">
    <property type="component" value="Unassembled WGS sequence"/>
</dbReference>
<feature type="domain" description="Myb/SANT-like DNA-binding" evidence="1">
    <location>
        <begin position="360"/>
        <end position="435"/>
    </location>
</feature>
<dbReference type="EMBL" id="CAJHNJ030000079">
    <property type="protein sequence ID" value="CAG9134501.1"/>
    <property type="molecule type" value="Genomic_DNA"/>
</dbReference>
<dbReference type="AlphaFoldDB" id="A0A8S4G3Q5"/>
<dbReference type="InterPro" id="IPR039353">
    <property type="entry name" value="TF_Adf1"/>
</dbReference>
<dbReference type="PANTHER" id="PTHR12243:SF67">
    <property type="entry name" value="COREPRESSOR OF PANGOLIN, ISOFORM A-RELATED"/>
    <property type="match status" value="1"/>
</dbReference>
<gene>
    <name evidence="2" type="ORF">PLXY2_LOCUS12745</name>
</gene>
<dbReference type="Pfam" id="PF13837">
    <property type="entry name" value="Myb_DNA-bind_4"/>
    <property type="match status" value="2"/>
</dbReference>
<accession>A0A8S4G3Q5</accession>
<feature type="domain" description="Myb/SANT-like DNA-binding" evidence="1">
    <location>
        <begin position="258"/>
        <end position="332"/>
    </location>
</feature>
<keyword evidence="3" id="KW-1185">Reference proteome</keyword>
<name>A0A8S4G3Q5_PLUXY</name>